<reference evidence="2 3" key="1">
    <citation type="journal article" date="2024" name="J. Plant Pathol.">
        <title>Sequence and assembly of the genome of Seiridium unicorne, isolate CBS 538.82, causal agent of cypress canker disease.</title>
        <authorList>
            <person name="Scali E."/>
            <person name="Rocca G.D."/>
            <person name="Danti R."/>
            <person name="Garbelotto M."/>
            <person name="Barberini S."/>
            <person name="Baroncelli R."/>
            <person name="Emiliani G."/>
        </authorList>
    </citation>
    <scope>NUCLEOTIDE SEQUENCE [LARGE SCALE GENOMIC DNA]</scope>
    <source>
        <strain evidence="2 3">BM-138-508</strain>
    </source>
</reference>
<gene>
    <name evidence="2" type="ORF">SUNI508_07199</name>
</gene>
<sequence length="134" mass="13706">MQLNRFSGLLALAPIVAGQLSVYPPGGPGIVYVTLDLDTETTGCLDAAGNWTVNEANCAAVFGNGQGCLSGPDGFYILDDAATITTTTVTWSTAWVATHISQGIPEGDDTVTLSGTSSAGAQQISLTFNSTFKG</sequence>
<dbReference type="EMBL" id="JARVKF010000299">
    <property type="protein sequence ID" value="KAK9419713.1"/>
    <property type="molecule type" value="Genomic_DNA"/>
</dbReference>
<feature type="chain" id="PRO_5046539717" evidence="1">
    <location>
        <begin position="19"/>
        <end position="134"/>
    </location>
</feature>
<protein>
    <submittedName>
        <fullName evidence="2">Uncharacterized protein</fullName>
    </submittedName>
</protein>
<keyword evidence="1" id="KW-0732">Signal</keyword>
<proteinExistence type="predicted"/>
<name>A0ABR2UZ80_9PEZI</name>
<dbReference type="Proteomes" id="UP001408356">
    <property type="component" value="Unassembled WGS sequence"/>
</dbReference>
<evidence type="ECO:0000256" key="1">
    <source>
        <dbReference type="SAM" id="SignalP"/>
    </source>
</evidence>
<accession>A0ABR2UZ80</accession>
<keyword evidence="3" id="KW-1185">Reference proteome</keyword>
<evidence type="ECO:0000313" key="3">
    <source>
        <dbReference type="Proteomes" id="UP001408356"/>
    </source>
</evidence>
<organism evidence="2 3">
    <name type="scientific">Seiridium unicorne</name>
    <dbReference type="NCBI Taxonomy" id="138068"/>
    <lineage>
        <taxon>Eukaryota</taxon>
        <taxon>Fungi</taxon>
        <taxon>Dikarya</taxon>
        <taxon>Ascomycota</taxon>
        <taxon>Pezizomycotina</taxon>
        <taxon>Sordariomycetes</taxon>
        <taxon>Xylariomycetidae</taxon>
        <taxon>Amphisphaeriales</taxon>
        <taxon>Sporocadaceae</taxon>
        <taxon>Seiridium</taxon>
    </lineage>
</organism>
<feature type="signal peptide" evidence="1">
    <location>
        <begin position="1"/>
        <end position="18"/>
    </location>
</feature>
<comment type="caution">
    <text evidence="2">The sequence shown here is derived from an EMBL/GenBank/DDBJ whole genome shotgun (WGS) entry which is preliminary data.</text>
</comment>
<evidence type="ECO:0000313" key="2">
    <source>
        <dbReference type="EMBL" id="KAK9419713.1"/>
    </source>
</evidence>